<dbReference type="RefSeq" id="WP_035677971.1">
    <property type="nucleotide sequence ID" value="NZ_FQZI01000007.1"/>
</dbReference>
<keyword evidence="5" id="KW-0998">Cell outer membrane</keyword>
<feature type="signal peptide" evidence="7">
    <location>
        <begin position="1"/>
        <end position="22"/>
    </location>
</feature>
<protein>
    <submittedName>
        <fullName evidence="8">Outer membrane protein TolC</fullName>
    </submittedName>
</protein>
<dbReference type="GO" id="GO:1990281">
    <property type="term" value="C:efflux pump complex"/>
    <property type="evidence" value="ECO:0007669"/>
    <property type="project" value="TreeGrafter"/>
</dbReference>
<feature type="chain" id="PRO_5009917997" evidence="7">
    <location>
        <begin position="23"/>
        <end position="417"/>
    </location>
</feature>
<accession>A0A1M6H767</accession>
<dbReference type="STRING" id="415425.SAMN05444363_2898"/>
<evidence type="ECO:0000256" key="2">
    <source>
        <dbReference type="ARBA" id="ARBA00022452"/>
    </source>
</evidence>
<evidence type="ECO:0000256" key="1">
    <source>
        <dbReference type="ARBA" id="ARBA00004442"/>
    </source>
</evidence>
<keyword evidence="9" id="KW-1185">Reference proteome</keyword>
<keyword evidence="7" id="KW-0732">Signal</keyword>
<name>A0A1M6H767_9FLAO</name>
<evidence type="ECO:0000256" key="5">
    <source>
        <dbReference type="ARBA" id="ARBA00023237"/>
    </source>
</evidence>
<feature type="coiled-coil region" evidence="6">
    <location>
        <begin position="329"/>
        <end position="356"/>
    </location>
</feature>
<dbReference type="Gene3D" id="1.20.1600.10">
    <property type="entry name" value="Outer membrane efflux proteins (OEP)"/>
    <property type="match status" value="1"/>
</dbReference>
<evidence type="ECO:0000313" key="8">
    <source>
        <dbReference type="EMBL" id="SHJ17994.1"/>
    </source>
</evidence>
<proteinExistence type="predicted"/>
<dbReference type="OrthoDB" id="920360at2"/>
<dbReference type="GO" id="GO:0015288">
    <property type="term" value="F:porin activity"/>
    <property type="evidence" value="ECO:0007669"/>
    <property type="project" value="TreeGrafter"/>
</dbReference>
<gene>
    <name evidence="8" type="ORF">SAMN05444363_2898</name>
</gene>
<keyword evidence="6" id="KW-0175">Coiled coil</keyword>
<evidence type="ECO:0000256" key="6">
    <source>
        <dbReference type="SAM" id="Coils"/>
    </source>
</evidence>
<dbReference type="AlphaFoldDB" id="A0A1M6H767"/>
<organism evidence="8 9">
    <name type="scientific">Flavobacterium terrae</name>
    <dbReference type="NCBI Taxonomy" id="415425"/>
    <lineage>
        <taxon>Bacteria</taxon>
        <taxon>Pseudomonadati</taxon>
        <taxon>Bacteroidota</taxon>
        <taxon>Flavobacteriia</taxon>
        <taxon>Flavobacteriales</taxon>
        <taxon>Flavobacteriaceae</taxon>
        <taxon>Flavobacterium</taxon>
    </lineage>
</organism>
<comment type="subcellular location">
    <subcellularLocation>
        <location evidence="1">Cell outer membrane</location>
    </subcellularLocation>
</comment>
<dbReference type="GO" id="GO:0009279">
    <property type="term" value="C:cell outer membrane"/>
    <property type="evidence" value="ECO:0007669"/>
    <property type="project" value="UniProtKB-SubCell"/>
</dbReference>
<dbReference type="EMBL" id="FQZI01000007">
    <property type="protein sequence ID" value="SHJ17994.1"/>
    <property type="molecule type" value="Genomic_DNA"/>
</dbReference>
<sequence length="417" mass="48061">MLKNKYYIVIGCLILSLTSSRAQTLSLDEVLKKIETDNPQLKMYDADIQSMDTAAKGAKSWMPPQVETGFFMTPYNSKMWKADEMSPGMGSYMLGITQMIPNSRKLNADFKYMNAMSSVEKENKNYTINQLNALAKTNYYQWIVLNKKIKIANDNLLLLDYMIKSMEIRYQYNMDKLPTYYKAKSQYSVLQSMIVMLQNDIAQKRIMLNMLMARDKNTPFDIDSAYKLTDFNLIKTDTTLLSQNRSDIKAIEKTMALNQLKIEAEKTKFLPEFGVKYDHMFAFGQQPQQFSLMGMVTIPMPWSTKMNKANISSFQIKNESLNWQKQMILNEASGMISGMQTELTNLKKQYDIAEKNIIPALRKNYDTAIIAWQNNTGDLFVVLDAWEALNMAQMDSLDKLQAILATQVEIEKQLETK</sequence>
<evidence type="ECO:0000313" key="9">
    <source>
        <dbReference type="Proteomes" id="UP000184488"/>
    </source>
</evidence>
<dbReference type="PANTHER" id="PTHR30026">
    <property type="entry name" value="OUTER MEMBRANE PROTEIN TOLC"/>
    <property type="match status" value="1"/>
</dbReference>
<dbReference type="Proteomes" id="UP000184488">
    <property type="component" value="Unassembled WGS sequence"/>
</dbReference>
<evidence type="ECO:0000256" key="7">
    <source>
        <dbReference type="SAM" id="SignalP"/>
    </source>
</evidence>
<dbReference type="InterPro" id="IPR051906">
    <property type="entry name" value="TolC-like"/>
</dbReference>
<dbReference type="SUPFAM" id="SSF56954">
    <property type="entry name" value="Outer membrane efflux proteins (OEP)"/>
    <property type="match status" value="1"/>
</dbReference>
<keyword evidence="4" id="KW-0472">Membrane</keyword>
<dbReference type="GO" id="GO:0015562">
    <property type="term" value="F:efflux transmembrane transporter activity"/>
    <property type="evidence" value="ECO:0007669"/>
    <property type="project" value="InterPro"/>
</dbReference>
<keyword evidence="3" id="KW-0812">Transmembrane</keyword>
<evidence type="ECO:0000256" key="4">
    <source>
        <dbReference type="ARBA" id="ARBA00023136"/>
    </source>
</evidence>
<reference evidence="9" key="1">
    <citation type="submission" date="2016-11" db="EMBL/GenBank/DDBJ databases">
        <authorList>
            <person name="Varghese N."/>
            <person name="Submissions S."/>
        </authorList>
    </citation>
    <scope>NUCLEOTIDE SEQUENCE [LARGE SCALE GENOMIC DNA]</scope>
    <source>
        <strain evidence="9">DSM 18829</strain>
    </source>
</reference>
<evidence type="ECO:0000256" key="3">
    <source>
        <dbReference type="ARBA" id="ARBA00022692"/>
    </source>
</evidence>
<dbReference type="PANTHER" id="PTHR30026:SF20">
    <property type="entry name" value="OUTER MEMBRANE PROTEIN TOLC"/>
    <property type="match status" value="1"/>
</dbReference>
<keyword evidence="2" id="KW-1134">Transmembrane beta strand</keyword>